<keyword evidence="5" id="KW-0472">Membrane</keyword>
<dbReference type="CDD" id="cd05911">
    <property type="entry name" value="Firefly_Luc_like"/>
    <property type="match status" value="1"/>
</dbReference>
<dbReference type="FunFam" id="3.40.50.12780:FF:000003">
    <property type="entry name" value="Long-chain-fatty-acid--CoA ligase FadD"/>
    <property type="match status" value="1"/>
</dbReference>
<dbReference type="InterPro" id="IPR042099">
    <property type="entry name" value="ANL_N_sf"/>
</dbReference>
<sequence length="550" mass="59802">MVYRSPIPDIHIPEQDIYHVLLEHPTQSTSDDARLFIDGTTNIGHTFDDLRRLTKQFAGALQVNFNAQRGQVLALYSPNSIDYPVVAFGALAAGLVVTTANAAYTASELTFQLRDASASFLVADYAALDTAVEAATRAGIPRHHIIVAGIIDGAAREQQHRGHHTVYSFLATSSECTPVRLTAREAATQTAYLCYSSGTTGQPKGVELTHRNILANVFQYAAFEHEHWKRLPARDVLVGFLPFYHIYGLTVLIHVSIHRRVPVIVMRRFQLDTFLQHVERYRITMAYVAPPVCLALAKDPLVDRHDLSSLREVLSGAAPLGPALAAAVRTRLGILVRQASGMSETSPVTMVPLADSVVDGSVGQLLPNMTAKVIDEHGREVAPGDAGELCVRGPNVMKGYLNNPTATANMIDADGYLHTGDVVRVDAAGDFYIVDRIKELIKYKGYQVAPAELEAILQTHEAIADAAVVPVQSEALATELPRAYVALKPSHVGAVTAEEVAQYVAQHVAPHKQLRGGVEFLDVVPRSPSGKILRKLLRGQANEKKPLAKI</sequence>
<dbReference type="InterPro" id="IPR025110">
    <property type="entry name" value="AMP-bd_C"/>
</dbReference>
<keyword evidence="4" id="KW-0067">ATP-binding</keyword>
<dbReference type="Gene3D" id="3.30.300.30">
    <property type="match status" value="1"/>
</dbReference>
<gene>
    <name evidence="8" type="ORF">SYNPS1DRAFT_32405</name>
</gene>
<evidence type="ECO:0000256" key="4">
    <source>
        <dbReference type="ARBA" id="ARBA00022840"/>
    </source>
</evidence>
<comment type="similarity">
    <text evidence="1">Belongs to the ATP-dependent AMP-binding enzyme family.</text>
</comment>
<dbReference type="Pfam" id="PF13193">
    <property type="entry name" value="AMP-binding_C"/>
    <property type="match status" value="1"/>
</dbReference>
<accession>A0A4P9Z6Y6</accession>
<evidence type="ECO:0000256" key="5">
    <source>
        <dbReference type="SAM" id="Phobius"/>
    </source>
</evidence>
<dbReference type="Pfam" id="PF00501">
    <property type="entry name" value="AMP-binding"/>
    <property type="match status" value="1"/>
</dbReference>
<dbReference type="InterPro" id="IPR000873">
    <property type="entry name" value="AMP-dep_synth/lig_dom"/>
</dbReference>
<evidence type="ECO:0000256" key="1">
    <source>
        <dbReference type="ARBA" id="ARBA00006432"/>
    </source>
</evidence>
<dbReference type="PANTHER" id="PTHR24096">
    <property type="entry name" value="LONG-CHAIN-FATTY-ACID--COA LIGASE"/>
    <property type="match status" value="1"/>
</dbReference>
<dbReference type="PROSITE" id="PS00455">
    <property type="entry name" value="AMP_BINDING"/>
    <property type="match status" value="1"/>
</dbReference>
<keyword evidence="5" id="KW-1133">Transmembrane helix</keyword>
<reference evidence="9" key="1">
    <citation type="journal article" date="2018" name="Nat. Microbiol.">
        <title>Leveraging single-cell genomics to expand the fungal tree of life.</title>
        <authorList>
            <person name="Ahrendt S.R."/>
            <person name="Quandt C.A."/>
            <person name="Ciobanu D."/>
            <person name="Clum A."/>
            <person name="Salamov A."/>
            <person name="Andreopoulos B."/>
            <person name="Cheng J.F."/>
            <person name="Woyke T."/>
            <person name="Pelin A."/>
            <person name="Henrissat B."/>
            <person name="Reynolds N.K."/>
            <person name="Benny G.L."/>
            <person name="Smith M.E."/>
            <person name="James T.Y."/>
            <person name="Grigoriev I.V."/>
        </authorList>
    </citation>
    <scope>NUCLEOTIDE SEQUENCE [LARGE SCALE GENOMIC DNA]</scope>
    <source>
        <strain evidence="9">Benny S71-1</strain>
    </source>
</reference>
<dbReference type="SUPFAM" id="SSF56801">
    <property type="entry name" value="Acetyl-CoA synthetase-like"/>
    <property type="match status" value="1"/>
</dbReference>
<name>A0A4P9Z6Y6_9FUNG</name>
<dbReference type="GO" id="GO:0016405">
    <property type="term" value="F:CoA-ligase activity"/>
    <property type="evidence" value="ECO:0007669"/>
    <property type="project" value="TreeGrafter"/>
</dbReference>
<dbReference type="InterPro" id="IPR020845">
    <property type="entry name" value="AMP-binding_CS"/>
</dbReference>
<evidence type="ECO:0000256" key="3">
    <source>
        <dbReference type="ARBA" id="ARBA00022741"/>
    </source>
</evidence>
<evidence type="ECO:0000313" key="9">
    <source>
        <dbReference type="Proteomes" id="UP000278143"/>
    </source>
</evidence>
<dbReference type="InterPro" id="IPR045851">
    <property type="entry name" value="AMP-bd_C_sf"/>
</dbReference>
<protein>
    <recommendedName>
        <fullName evidence="10">4-coumarate-CoA ligase</fullName>
    </recommendedName>
</protein>
<proteinExistence type="inferred from homology"/>
<dbReference type="EMBL" id="KZ989175">
    <property type="protein sequence ID" value="RKP27641.1"/>
    <property type="molecule type" value="Genomic_DNA"/>
</dbReference>
<keyword evidence="9" id="KW-1185">Reference proteome</keyword>
<dbReference type="PANTHER" id="PTHR24096:SF149">
    <property type="entry name" value="AMP-BINDING DOMAIN-CONTAINING PROTEIN-RELATED"/>
    <property type="match status" value="1"/>
</dbReference>
<keyword evidence="3" id="KW-0547">Nucleotide-binding</keyword>
<dbReference type="Proteomes" id="UP000278143">
    <property type="component" value="Unassembled WGS sequence"/>
</dbReference>
<organism evidence="8 9">
    <name type="scientific">Syncephalis pseudoplumigaleata</name>
    <dbReference type="NCBI Taxonomy" id="1712513"/>
    <lineage>
        <taxon>Eukaryota</taxon>
        <taxon>Fungi</taxon>
        <taxon>Fungi incertae sedis</taxon>
        <taxon>Zoopagomycota</taxon>
        <taxon>Zoopagomycotina</taxon>
        <taxon>Zoopagomycetes</taxon>
        <taxon>Zoopagales</taxon>
        <taxon>Piptocephalidaceae</taxon>
        <taxon>Syncephalis</taxon>
    </lineage>
</organism>
<dbReference type="GO" id="GO:0005524">
    <property type="term" value="F:ATP binding"/>
    <property type="evidence" value="ECO:0007669"/>
    <property type="project" value="UniProtKB-KW"/>
</dbReference>
<feature type="domain" description="AMP-binding enzyme C-terminal" evidence="7">
    <location>
        <begin position="452"/>
        <end position="531"/>
    </location>
</feature>
<feature type="domain" description="AMP-dependent synthetase/ligase" evidence="6">
    <location>
        <begin position="32"/>
        <end position="401"/>
    </location>
</feature>
<evidence type="ECO:0000313" key="8">
    <source>
        <dbReference type="EMBL" id="RKP27641.1"/>
    </source>
</evidence>
<evidence type="ECO:0008006" key="10">
    <source>
        <dbReference type="Google" id="ProtNLM"/>
    </source>
</evidence>
<feature type="transmembrane region" description="Helical" evidence="5">
    <location>
        <begin position="83"/>
        <end position="104"/>
    </location>
</feature>
<keyword evidence="5" id="KW-0812">Transmembrane</keyword>
<dbReference type="AlphaFoldDB" id="A0A4P9Z6Y6"/>
<keyword evidence="2" id="KW-0436">Ligase</keyword>
<feature type="transmembrane region" description="Helical" evidence="5">
    <location>
        <begin position="236"/>
        <end position="257"/>
    </location>
</feature>
<dbReference type="OrthoDB" id="1898221at2759"/>
<dbReference type="Gene3D" id="3.40.50.12780">
    <property type="entry name" value="N-terminal domain of ligase-like"/>
    <property type="match status" value="1"/>
</dbReference>
<evidence type="ECO:0000259" key="7">
    <source>
        <dbReference type="Pfam" id="PF13193"/>
    </source>
</evidence>
<evidence type="ECO:0000256" key="2">
    <source>
        <dbReference type="ARBA" id="ARBA00022598"/>
    </source>
</evidence>
<dbReference type="FunFam" id="3.30.300.30:FF:000007">
    <property type="entry name" value="4-coumarate--CoA ligase 2"/>
    <property type="match status" value="1"/>
</dbReference>
<evidence type="ECO:0000259" key="6">
    <source>
        <dbReference type="Pfam" id="PF00501"/>
    </source>
</evidence>